<dbReference type="GO" id="GO:0004357">
    <property type="term" value="F:glutamate-cysteine ligase activity"/>
    <property type="evidence" value="ECO:0007669"/>
    <property type="project" value="UniProtKB-UniRule"/>
</dbReference>
<gene>
    <name evidence="5 7" type="primary">egtA</name>
    <name evidence="7" type="ORF">G5C65_36395</name>
</gene>
<organism evidence="7 8">
    <name type="scientific">Streptomyces boncukensis</name>
    <dbReference type="NCBI Taxonomy" id="2711219"/>
    <lineage>
        <taxon>Bacteria</taxon>
        <taxon>Bacillati</taxon>
        <taxon>Actinomycetota</taxon>
        <taxon>Actinomycetes</taxon>
        <taxon>Kitasatosporales</taxon>
        <taxon>Streptomycetaceae</taxon>
        <taxon>Streptomyces</taxon>
    </lineage>
</organism>
<dbReference type="GO" id="GO:0005524">
    <property type="term" value="F:ATP binding"/>
    <property type="evidence" value="ECO:0007669"/>
    <property type="project" value="UniProtKB-UniRule"/>
</dbReference>
<name>A0A6G4X8J8_9ACTN</name>
<dbReference type="PANTHER" id="PTHR34378">
    <property type="entry name" value="GLUTAMATE--CYSTEINE LIGASE, CHLOROPLASTIC"/>
    <property type="match status" value="1"/>
</dbReference>
<dbReference type="InterPro" id="IPR035434">
    <property type="entry name" value="GCL_bact_plant"/>
</dbReference>
<dbReference type="PANTHER" id="PTHR34378:SF1">
    <property type="entry name" value="GLUTAMATE--CYSTEINE LIGASE, CHLOROPLASTIC"/>
    <property type="match status" value="1"/>
</dbReference>
<accession>A0A6G4X8J8</accession>
<dbReference type="UniPathway" id="UPA01014"/>
<keyword evidence="8" id="KW-1185">Reference proteome</keyword>
<evidence type="ECO:0000256" key="5">
    <source>
        <dbReference type="HAMAP-Rule" id="MF_02034"/>
    </source>
</evidence>
<dbReference type="GO" id="GO:0052699">
    <property type="term" value="P:ergothioneine biosynthetic process"/>
    <property type="evidence" value="ECO:0007669"/>
    <property type="project" value="UniProtKB-UniRule"/>
</dbReference>
<dbReference type="Proteomes" id="UP000477722">
    <property type="component" value="Unassembled WGS sequence"/>
</dbReference>
<evidence type="ECO:0000256" key="3">
    <source>
        <dbReference type="ARBA" id="ARBA00022840"/>
    </source>
</evidence>
<dbReference type="InterPro" id="IPR006336">
    <property type="entry name" value="GCS2"/>
</dbReference>
<comment type="function">
    <text evidence="5">Catalyzes the synthesis of gamma-glutamylcysteine (gamma-GC). This compound is used as substrate for the biosynthesis of the low-molecular thiol compound ergothioneine.</text>
</comment>
<sequence length="436" mass="47090">MDGPVQETERQPGAPLREEDVAAHVRGICFKTGPPSRTGVELEWLVRDRRAPTAEVPAARLDAALAPLQAPGGLPRGGVLTREPGGQLELSCPPAASAARCVADAAADLAALRRALEPAGLVLDGSGLDPWRAPSRVLDHPRYDAMERYFDQAGPWGRTMMRATAAVQVSVDAGDDGDGVTGYRFRWLLAHRLGPVLVAAFANSPLQHHGRPSGWVSSRQAVWARMDPGRTRQPPDAWPDPRGAWARYALDARVMCVRRPPPADWTAPRDLPLRSWLSAWAGARPPTLDDVDYHLTTLFPPVRPRGWLELRMIDAQPGDGWAVPVLVASALLEDPAAAGTAFEATGRLAPGRDVPPWDVWLRAARAGPADPQLGTAVRTCLRAAHDALDRLGTPAALRGAVARFLEQYALRGRCPADDRLDALRRDAPPRPMEGAL</sequence>
<proteinExistence type="inferred from homology"/>
<evidence type="ECO:0000256" key="4">
    <source>
        <dbReference type="ARBA" id="ARBA00048819"/>
    </source>
</evidence>
<dbReference type="NCBIfam" id="TIGR03444">
    <property type="entry name" value="EgtA_Cys_ligase"/>
    <property type="match status" value="1"/>
</dbReference>
<evidence type="ECO:0000256" key="2">
    <source>
        <dbReference type="ARBA" id="ARBA00022741"/>
    </source>
</evidence>
<evidence type="ECO:0000256" key="6">
    <source>
        <dbReference type="PIRNR" id="PIRNR017901"/>
    </source>
</evidence>
<evidence type="ECO:0000256" key="1">
    <source>
        <dbReference type="ARBA" id="ARBA00022598"/>
    </source>
</evidence>
<keyword evidence="1 5" id="KW-0436">Ligase</keyword>
<dbReference type="Pfam" id="PF04107">
    <property type="entry name" value="GCS2"/>
    <property type="match status" value="1"/>
</dbReference>
<dbReference type="InterPro" id="IPR014746">
    <property type="entry name" value="Gln_synth/guanido_kin_cat_dom"/>
</dbReference>
<dbReference type="AlphaFoldDB" id="A0A6G4X8J8"/>
<protein>
    <recommendedName>
        <fullName evidence="5">Glutamate--cysteine ligase EgtA</fullName>
        <ecNumber evidence="5">6.3.2.2</ecNumber>
    </recommendedName>
    <alternativeName>
        <fullName evidence="5">Gamma-glutamylcysteine synthase</fullName>
        <shortName evidence="5">GCS</shortName>
        <shortName evidence="5">Gamma-ECS</shortName>
    </alternativeName>
</protein>
<comment type="pathway">
    <text evidence="5">Amino-acid biosynthesis; ergothioneine biosynthesis.</text>
</comment>
<dbReference type="Gene3D" id="3.30.590.20">
    <property type="match status" value="1"/>
</dbReference>
<dbReference type="SUPFAM" id="SSF55931">
    <property type="entry name" value="Glutamine synthetase/guanido kinase"/>
    <property type="match status" value="1"/>
</dbReference>
<evidence type="ECO:0000313" key="8">
    <source>
        <dbReference type="Proteomes" id="UP000477722"/>
    </source>
</evidence>
<dbReference type="HAMAP" id="MF_02034">
    <property type="entry name" value="EgtA"/>
    <property type="match status" value="1"/>
</dbReference>
<dbReference type="PIRSF" id="PIRSF017901">
    <property type="entry name" value="GCL"/>
    <property type="match status" value="1"/>
</dbReference>
<dbReference type="GO" id="GO:0006750">
    <property type="term" value="P:glutathione biosynthetic process"/>
    <property type="evidence" value="ECO:0007669"/>
    <property type="project" value="UniProtKB-UniRule"/>
</dbReference>
<dbReference type="RefSeq" id="WP_165303324.1">
    <property type="nucleotide sequence ID" value="NZ_JAAKZZ010000857.1"/>
</dbReference>
<keyword evidence="3 5" id="KW-0067">ATP-binding</keyword>
<reference evidence="7 8" key="1">
    <citation type="submission" date="2020-02" db="EMBL/GenBank/DDBJ databases">
        <title>Whole-genome analyses of novel actinobacteria.</title>
        <authorList>
            <person name="Sahin N."/>
            <person name="Tatar D."/>
        </authorList>
    </citation>
    <scope>NUCLEOTIDE SEQUENCE [LARGE SCALE GENOMIC DNA]</scope>
    <source>
        <strain evidence="7 8">SB3404</strain>
    </source>
</reference>
<dbReference type="EMBL" id="JAAKZZ010000857">
    <property type="protein sequence ID" value="NGO73708.1"/>
    <property type="molecule type" value="Genomic_DNA"/>
</dbReference>
<comment type="caution">
    <text evidence="7">The sequence shown here is derived from an EMBL/GenBank/DDBJ whole genome shotgun (WGS) entry which is preliminary data.</text>
</comment>
<dbReference type="InterPro" id="IPR017809">
    <property type="entry name" value="EgtA_Actinobacteria"/>
</dbReference>
<dbReference type="EC" id="6.3.2.2" evidence="5"/>
<comment type="catalytic activity">
    <reaction evidence="4 5 6">
        <text>L-cysteine + L-glutamate + ATP = gamma-L-glutamyl-L-cysteine + ADP + phosphate + H(+)</text>
        <dbReference type="Rhea" id="RHEA:13285"/>
        <dbReference type="ChEBI" id="CHEBI:15378"/>
        <dbReference type="ChEBI" id="CHEBI:29985"/>
        <dbReference type="ChEBI" id="CHEBI:30616"/>
        <dbReference type="ChEBI" id="CHEBI:35235"/>
        <dbReference type="ChEBI" id="CHEBI:43474"/>
        <dbReference type="ChEBI" id="CHEBI:58173"/>
        <dbReference type="ChEBI" id="CHEBI:456216"/>
        <dbReference type="EC" id="6.3.2.2"/>
    </reaction>
</comment>
<evidence type="ECO:0000313" key="7">
    <source>
        <dbReference type="EMBL" id="NGO73708.1"/>
    </source>
</evidence>
<comment type="similarity">
    <text evidence="5 6">Belongs to the glutamate--cysteine ligase type 2 family. EgtA subfamily.</text>
</comment>
<keyword evidence="2 5" id="KW-0547">Nucleotide-binding</keyword>